<dbReference type="Pfam" id="PF02753">
    <property type="entry name" value="PapD_C"/>
    <property type="match status" value="1"/>
</dbReference>
<dbReference type="InterPro" id="IPR016147">
    <property type="entry name" value="Pili_assmbl_chaperone_N"/>
</dbReference>
<dbReference type="InterPro" id="IPR050643">
    <property type="entry name" value="Periplasmic_pilus_chap"/>
</dbReference>
<name>A0ABT3VZ28_9ENTR</name>
<feature type="domain" description="Pili assembly chaperone C-terminal" evidence="9">
    <location>
        <begin position="170"/>
        <end position="226"/>
    </location>
</feature>
<evidence type="ECO:0000256" key="3">
    <source>
        <dbReference type="ARBA" id="ARBA00022558"/>
    </source>
</evidence>
<keyword evidence="4 7" id="KW-0732">Signal</keyword>
<evidence type="ECO:0000256" key="4">
    <source>
        <dbReference type="ARBA" id="ARBA00022729"/>
    </source>
</evidence>
<comment type="similarity">
    <text evidence="2">Belongs to the periplasmic pilus chaperone family.</text>
</comment>
<evidence type="ECO:0000256" key="6">
    <source>
        <dbReference type="ARBA" id="ARBA00023186"/>
    </source>
</evidence>
<dbReference type="Pfam" id="PF00345">
    <property type="entry name" value="PapD_N"/>
    <property type="match status" value="1"/>
</dbReference>
<protein>
    <submittedName>
        <fullName evidence="10">Molecular chaperone</fullName>
    </submittedName>
</protein>
<dbReference type="InterPro" id="IPR036316">
    <property type="entry name" value="Pili_assmbl_chap_C_dom_sf"/>
</dbReference>
<dbReference type="InterPro" id="IPR008962">
    <property type="entry name" value="PapD-like_sf"/>
</dbReference>
<sequence>MYVFHKKAAVTASLLAATLLMAISIPAEAGISIGGTRVIYQAKNKEATLSIKNPANSSVYLVQSWVEGNNSSRKAPFIVTPPLYRSEPGKENILRIVHTGAQTVGNKETLYWLNVKSIPATDSEAANNNTLQMVVKSRIKLFYRPADIKGNPQDSYKSLQFSRNGSHLHVSNPTGYYVTFYSLKVNGKDVKEADMVPPFGQSDYVVPMNGRVSVTWQAINDFGGITEAANTSV</sequence>
<evidence type="ECO:0000313" key="11">
    <source>
        <dbReference type="Proteomes" id="UP001146015"/>
    </source>
</evidence>
<keyword evidence="3" id="KW-1029">Fimbrium biogenesis</keyword>
<evidence type="ECO:0000256" key="5">
    <source>
        <dbReference type="ARBA" id="ARBA00022764"/>
    </source>
</evidence>
<gene>
    <name evidence="10" type="ORF">OSH03_04360</name>
</gene>
<dbReference type="Gene3D" id="2.60.40.10">
    <property type="entry name" value="Immunoglobulins"/>
    <property type="match status" value="2"/>
</dbReference>
<keyword evidence="6" id="KW-0143">Chaperone</keyword>
<keyword evidence="11" id="KW-1185">Reference proteome</keyword>
<evidence type="ECO:0000259" key="9">
    <source>
        <dbReference type="Pfam" id="PF02753"/>
    </source>
</evidence>
<comment type="subcellular location">
    <subcellularLocation>
        <location evidence="1">Periplasm</location>
    </subcellularLocation>
</comment>
<feature type="chain" id="PRO_5046940548" evidence="7">
    <location>
        <begin position="30"/>
        <end position="233"/>
    </location>
</feature>
<dbReference type="SUPFAM" id="SSF49584">
    <property type="entry name" value="Periplasmic chaperone C-domain"/>
    <property type="match status" value="1"/>
</dbReference>
<dbReference type="InterPro" id="IPR001829">
    <property type="entry name" value="Pili_assmbl_chaperone_bac"/>
</dbReference>
<evidence type="ECO:0000313" key="10">
    <source>
        <dbReference type="EMBL" id="MCX5573201.1"/>
    </source>
</evidence>
<dbReference type="EMBL" id="JAPKNE010000001">
    <property type="protein sequence ID" value="MCX5573201.1"/>
    <property type="molecule type" value="Genomic_DNA"/>
</dbReference>
<dbReference type="Proteomes" id="UP001146015">
    <property type="component" value="Unassembled WGS sequence"/>
</dbReference>
<dbReference type="PANTHER" id="PTHR30251">
    <property type="entry name" value="PILUS ASSEMBLY CHAPERONE"/>
    <property type="match status" value="1"/>
</dbReference>
<reference evidence="10" key="1">
    <citation type="submission" date="2022-11" db="EMBL/GenBank/DDBJ databases">
        <title>Biodiversity and phylogenetic relationships of bacteria.</title>
        <authorList>
            <person name="Machado R.A.R."/>
            <person name="Bhat A."/>
            <person name="Loulou A."/>
            <person name="Kallel S."/>
        </authorList>
    </citation>
    <scope>NUCLEOTIDE SEQUENCE</scope>
    <source>
        <strain evidence="10">E-TC7</strain>
    </source>
</reference>
<dbReference type="SUPFAM" id="SSF49354">
    <property type="entry name" value="PapD-like"/>
    <property type="match status" value="1"/>
</dbReference>
<evidence type="ECO:0000259" key="8">
    <source>
        <dbReference type="Pfam" id="PF00345"/>
    </source>
</evidence>
<evidence type="ECO:0000256" key="7">
    <source>
        <dbReference type="SAM" id="SignalP"/>
    </source>
</evidence>
<evidence type="ECO:0000256" key="1">
    <source>
        <dbReference type="ARBA" id="ARBA00004418"/>
    </source>
</evidence>
<keyword evidence="5" id="KW-0574">Periplasm</keyword>
<dbReference type="InterPro" id="IPR013783">
    <property type="entry name" value="Ig-like_fold"/>
</dbReference>
<dbReference type="PRINTS" id="PR00969">
    <property type="entry name" value="CHAPERONPILI"/>
</dbReference>
<feature type="domain" description="Pili assembly chaperone N-terminal" evidence="8">
    <location>
        <begin position="30"/>
        <end position="148"/>
    </location>
</feature>
<evidence type="ECO:0000256" key="2">
    <source>
        <dbReference type="ARBA" id="ARBA00007399"/>
    </source>
</evidence>
<feature type="signal peptide" evidence="7">
    <location>
        <begin position="1"/>
        <end position="29"/>
    </location>
</feature>
<organism evidence="10 11">
    <name type="scientific">Enterobacter nematophilus</name>
    <dbReference type="NCBI Taxonomy" id="2994648"/>
    <lineage>
        <taxon>Bacteria</taxon>
        <taxon>Pseudomonadati</taxon>
        <taxon>Pseudomonadota</taxon>
        <taxon>Gammaproteobacteria</taxon>
        <taxon>Enterobacterales</taxon>
        <taxon>Enterobacteriaceae</taxon>
        <taxon>Enterobacter</taxon>
    </lineage>
</organism>
<dbReference type="PANTHER" id="PTHR30251:SF11">
    <property type="entry name" value="CHAPERONE PROTEIN FIMC-RELATED"/>
    <property type="match status" value="1"/>
</dbReference>
<dbReference type="RefSeq" id="WP_266178366.1">
    <property type="nucleotide sequence ID" value="NZ_JAPKNE010000001.1"/>
</dbReference>
<accession>A0ABT3VZ28</accession>
<dbReference type="InterPro" id="IPR016148">
    <property type="entry name" value="Pili_assmbl_chaperone_C"/>
</dbReference>
<proteinExistence type="inferred from homology"/>
<comment type="caution">
    <text evidence="10">The sequence shown here is derived from an EMBL/GenBank/DDBJ whole genome shotgun (WGS) entry which is preliminary data.</text>
</comment>